<reference evidence="1" key="2">
    <citation type="journal article" date="2023" name="IMA Fungus">
        <title>Comparative genomic study of the Penicillium genus elucidates a diverse pangenome and 15 lateral gene transfer events.</title>
        <authorList>
            <person name="Petersen C."/>
            <person name="Sorensen T."/>
            <person name="Nielsen M.R."/>
            <person name="Sondergaard T.E."/>
            <person name="Sorensen J.L."/>
            <person name="Fitzpatrick D.A."/>
            <person name="Frisvad J.C."/>
            <person name="Nielsen K.L."/>
        </authorList>
    </citation>
    <scope>NUCLEOTIDE SEQUENCE</scope>
    <source>
        <strain evidence="1">IBT 22155</strain>
    </source>
</reference>
<dbReference type="EMBL" id="JAPQKL010000005">
    <property type="protein sequence ID" value="KAJ5130653.1"/>
    <property type="molecule type" value="Genomic_DNA"/>
</dbReference>
<reference evidence="1" key="1">
    <citation type="submission" date="2022-11" db="EMBL/GenBank/DDBJ databases">
        <authorList>
            <person name="Petersen C."/>
        </authorList>
    </citation>
    <scope>NUCLEOTIDE SEQUENCE</scope>
    <source>
        <strain evidence="1">IBT 22155</strain>
    </source>
</reference>
<dbReference type="GeneID" id="81406606"/>
<name>A0A9W9KZZ4_9EURO</name>
<accession>A0A9W9KZZ4</accession>
<comment type="caution">
    <text evidence="1">The sequence shown here is derived from an EMBL/GenBank/DDBJ whole genome shotgun (WGS) entry which is preliminary data.</text>
</comment>
<evidence type="ECO:0000313" key="2">
    <source>
        <dbReference type="Proteomes" id="UP001149079"/>
    </source>
</evidence>
<organism evidence="1 2">
    <name type="scientific">Penicillium bovifimosum</name>
    <dbReference type="NCBI Taxonomy" id="126998"/>
    <lineage>
        <taxon>Eukaryota</taxon>
        <taxon>Fungi</taxon>
        <taxon>Dikarya</taxon>
        <taxon>Ascomycota</taxon>
        <taxon>Pezizomycotina</taxon>
        <taxon>Eurotiomycetes</taxon>
        <taxon>Eurotiomycetidae</taxon>
        <taxon>Eurotiales</taxon>
        <taxon>Aspergillaceae</taxon>
        <taxon>Penicillium</taxon>
    </lineage>
</organism>
<keyword evidence="2" id="KW-1185">Reference proteome</keyword>
<dbReference type="AlphaFoldDB" id="A0A9W9KZZ4"/>
<sequence>MEPPSVQNIGYYKVWDASNGQCVQTLEGHSYWVCINLQGELVGMLKAGDEAYGTGTMTLMVDIFDDIQNFRGATKVRIAPEPVP</sequence>
<gene>
    <name evidence="1" type="ORF">N7515_006692</name>
</gene>
<dbReference type="Proteomes" id="UP001149079">
    <property type="component" value="Unassembled WGS sequence"/>
</dbReference>
<proteinExistence type="predicted"/>
<dbReference type="RefSeq" id="XP_056521032.1">
    <property type="nucleotide sequence ID" value="XM_056667436.1"/>
</dbReference>
<protein>
    <submittedName>
        <fullName evidence="1">Uncharacterized protein</fullName>
    </submittedName>
</protein>
<evidence type="ECO:0000313" key="1">
    <source>
        <dbReference type="EMBL" id="KAJ5130653.1"/>
    </source>
</evidence>
<dbReference type="OrthoDB" id="5424209at2759"/>